<dbReference type="NCBIfam" id="TIGR00253">
    <property type="entry name" value="RNA_bind_YhbY"/>
    <property type="match status" value="1"/>
</dbReference>
<dbReference type="SMART" id="SM01103">
    <property type="entry name" value="CRS1_YhbY"/>
    <property type="match status" value="1"/>
</dbReference>
<dbReference type="Pfam" id="PF01985">
    <property type="entry name" value="CRS1_YhbY"/>
    <property type="match status" value="1"/>
</dbReference>
<proteinExistence type="predicted"/>
<dbReference type="PROSITE" id="PS51295">
    <property type="entry name" value="CRM"/>
    <property type="match status" value="1"/>
</dbReference>
<accession>A0A1I0BB60</accession>
<reference evidence="5" key="1">
    <citation type="submission" date="2016-10" db="EMBL/GenBank/DDBJ databases">
        <authorList>
            <person name="Varghese N."/>
            <person name="Submissions S."/>
        </authorList>
    </citation>
    <scope>NUCLEOTIDE SEQUENCE [LARGE SCALE GENOMIC DNA]</scope>
    <source>
        <strain evidence="5">DSM 1551</strain>
    </source>
</reference>
<dbReference type="InterPro" id="IPR001890">
    <property type="entry name" value="RNA-binding_CRM"/>
</dbReference>
<dbReference type="InterPro" id="IPR035920">
    <property type="entry name" value="YhbY-like_sf"/>
</dbReference>
<evidence type="ECO:0000259" key="3">
    <source>
        <dbReference type="PROSITE" id="PS51295"/>
    </source>
</evidence>
<feature type="domain" description="CRM" evidence="3">
    <location>
        <begin position="1"/>
        <end position="95"/>
    </location>
</feature>
<dbReference type="InterPro" id="IPR017924">
    <property type="entry name" value="RNA-binding_YhbY"/>
</dbReference>
<keyword evidence="1 2" id="KW-0694">RNA-binding</keyword>
<dbReference type="AlphaFoldDB" id="A0A1I0BB60"/>
<dbReference type="PANTHER" id="PTHR40065">
    <property type="entry name" value="RNA-BINDING PROTEIN YHBY"/>
    <property type="match status" value="1"/>
</dbReference>
<gene>
    <name evidence="4" type="ORF">SAMN04489758_10131</name>
</gene>
<dbReference type="PANTHER" id="PTHR40065:SF3">
    <property type="entry name" value="RNA-BINDING PROTEIN YHBY"/>
    <property type="match status" value="1"/>
</dbReference>
<dbReference type="RefSeq" id="WP_092351250.1">
    <property type="nucleotide sequence ID" value="NZ_CANSQN010000003.1"/>
</dbReference>
<dbReference type="EMBL" id="FOIN01000001">
    <property type="protein sequence ID" value="SET03689.1"/>
    <property type="molecule type" value="Genomic_DNA"/>
</dbReference>
<evidence type="ECO:0000256" key="1">
    <source>
        <dbReference type="ARBA" id="ARBA00022884"/>
    </source>
</evidence>
<evidence type="ECO:0000256" key="2">
    <source>
        <dbReference type="PROSITE-ProRule" id="PRU00626"/>
    </source>
</evidence>
<dbReference type="Gene3D" id="3.30.110.60">
    <property type="entry name" value="YhbY-like"/>
    <property type="match status" value="1"/>
</dbReference>
<evidence type="ECO:0000313" key="5">
    <source>
        <dbReference type="Proteomes" id="UP000198558"/>
    </source>
</evidence>
<dbReference type="OrthoDB" id="9797519at2"/>
<dbReference type="SUPFAM" id="SSF75471">
    <property type="entry name" value="YhbY-like"/>
    <property type="match status" value="1"/>
</dbReference>
<keyword evidence="5" id="KW-1185">Reference proteome</keyword>
<organism evidence="4 5">
    <name type="scientific">Thomasclavelia cocleata</name>
    <dbReference type="NCBI Taxonomy" id="69824"/>
    <lineage>
        <taxon>Bacteria</taxon>
        <taxon>Bacillati</taxon>
        <taxon>Bacillota</taxon>
        <taxon>Erysipelotrichia</taxon>
        <taxon>Erysipelotrichales</taxon>
        <taxon>Coprobacillaceae</taxon>
        <taxon>Thomasclavelia</taxon>
    </lineage>
</organism>
<evidence type="ECO:0000313" key="4">
    <source>
        <dbReference type="EMBL" id="SET03689.1"/>
    </source>
</evidence>
<dbReference type="GO" id="GO:0003723">
    <property type="term" value="F:RNA binding"/>
    <property type="evidence" value="ECO:0007669"/>
    <property type="project" value="UniProtKB-UniRule"/>
</dbReference>
<dbReference type="InterPro" id="IPR051925">
    <property type="entry name" value="RNA-binding_domain"/>
</dbReference>
<dbReference type="Proteomes" id="UP000198558">
    <property type="component" value="Unassembled WGS sequence"/>
</dbReference>
<dbReference type="GeneID" id="78287080"/>
<sequence>MLTGKQKRYLRGLGHNLNAIFQIGKDGVHQNQIEGIDDALEAHELIKIKILESCSESKNEVAIEISMKTKADVVQILGRTILLYRPSEKGIYKLP</sequence>
<protein>
    <submittedName>
        <fullName evidence="4">RNA-binding protein</fullName>
    </submittedName>
</protein>
<name>A0A1I0BB60_9FIRM</name>